<gene>
    <name evidence="3" type="ORF">CVS29_14070</name>
</gene>
<proteinExistence type="predicted"/>
<dbReference type="AlphaFoldDB" id="A0A2V3DQW0"/>
<accession>A0A2V3DQW0</accession>
<keyword evidence="2" id="KW-0472">Membrane</keyword>
<keyword evidence="2" id="KW-1133">Transmembrane helix</keyword>
<dbReference type="EMBL" id="QHLZ01000009">
    <property type="protein sequence ID" value="PXA64676.1"/>
    <property type="molecule type" value="Genomic_DNA"/>
</dbReference>
<dbReference type="RefSeq" id="WP_110106969.1">
    <property type="nucleotide sequence ID" value="NZ_JACBZZ010000001.1"/>
</dbReference>
<keyword evidence="2" id="KW-0812">Transmembrane</keyword>
<evidence type="ECO:0000256" key="2">
    <source>
        <dbReference type="SAM" id="Phobius"/>
    </source>
</evidence>
<name>A0A2V3DQW0_9MICC</name>
<evidence type="ECO:0000313" key="4">
    <source>
        <dbReference type="Proteomes" id="UP000246303"/>
    </source>
</evidence>
<dbReference type="OrthoDB" id="4945193at2"/>
<keyword evidence="4" id="KW-1185">Reference proteome</keyword>
<dbReference type="Proteomes" id="UP000246303">
    <property type="component" value="Unassembled WGS sequence"/>
</dbReference>
<comment type="caution">
    <text evidence="3">The sequence shown here is derived from an EMBL/GenBank/DDBJ whole genome shotgun (WGS) entry which is preliminary data.</text>
</comment>
<evidence type="ECO:0000256" key="1">
    <source>
        <dbReference type="SAM" id="MobiDB-lite"/>
    </source>
</evidence>
<feature type="region of interest" description="Disordered" evidence="1">
    <location>
        <begin position="121"/>
        <end position="161"/>
    </location>
</feature>
<reference evidence="3 4" key="1">
    <citation type="submission" date="2018-05" db="EMBL/GenBank/DDBJ databases">
        <title>Genetic diversity of glacier-inhabiting Cryobacterium bacteria in China and description of Cryobacterium mengkeensis sp. nov. and Arthrobacter glacialis sp. nov.</title>
        <authorList>
            <person name="Liu Q."/>
            <person name="Xin Y.-H."/>
        </authorList>
    </citation>
    <scope>NUCLEOTIDE SEQUENCE [LARGE SCALE GENOMIC DNA]</scope>
    <source>
        <strain evidence="3 4">GP3</strain>
    </source>
</reference>
<feature type="compositionally biased region" description="Polar residues" evidence="1">
    <location>
        <begin position="152"/>
        <end position="161"/>
    </location>
</feature>
<feature type="transmembrane region" description="Helical" evidence="2">
    <location>
        <begin position="12"/>
        <end position="36"/>
    </location>
</feature>
<evidence type="ECO:0000313" key="3">
    <source>
        <dbReference type="EMBL" id="PXA64676.1"/>
    </source>
</evidence>
<organism evidence="3 4">
    <name type="scientific">Arthrobacter psychrochitiniphilus</name>
    <dbReference type="NCBI Taxonomy" id="291045"/>
    <lineage>
        <taxon>Bacteria</taxon>
        <taxon>Bacillati</taxon>
        <taxon>Actinomycetota</taxon>
        <taxon>Actinomycetes</taxon>
        <taxon>Micrococcales</taxon>
        <taxon>Micrococcaceae</taxon>
        <taxon>Arthrobacter</taxon>
    </lineage>
</organism>
<protein>
    <submittedName>
        <fullName evidence="3">Uncharacterized protein</fullName>
    </submittedName>
</protein>
<sequence length="161" mass="15932">MNASSTLRLPVFLLRWVGLITLAAAIVGGLLGMHVIGSAQAAPMASVHISTAAADVAGAPARAHPAASLTMSVADHDEVAAVASPHGNMNVCGCSPLGCEMPMASHGDCIPFAGAATPAAPQPGLVPDPAAGPTVSGHEGYKCAGRVPDPPSLTQLSISRT</sequence>